<name>A0A806KFX0_9BACT</name>
<accession>A0A806KFX0</accession>
<reference evidence="1" key="1">
    <citation type="submission" date="2012-03" db="EMBL/GenBank/DDBJ databases">
        <title>Functional metagenomics reveals considerable lignocellulase gene clusters in the gut microbiome of a wood-feeding higher termite.</title>
        <authorList>
            <person name="Liu N."/>
        </authorList>
    </citation>
    <scope>NUCLEOTIDE SEQUENCE</scope>
</reference>
<organism evidence="1">
    <name type="scientific">uncultured bacterium contig00002</name>
    <dbReference type="NCBI Taxonomy" id="1181494"/>
    <lineage>
        <taxon>Bacteria</taxon>
        <taxon>environmental samples</taxon>
    </lineage>
</organism>
<proteinExistence type="predicted"/>
<evidence type="ECO:0000313" key="1">
    <source>
        <dbReference type="EMBL" id="AGS51893.1"/>
    </source>
</evidence>
<dbReference type="AlphaFoldDB" id="A0A806KFX0"/>
<dbReference type="EMBL" id="JQ844177">
    <property type="protein sequence ID" value="AGS51893.1"/>
    <property type="molecule type" value="Genomic_DNA"/>
</dbReference>
<sequence>MTACPQAPTPSSNPEPKDQIIGKWVLDSDSTFVSHVTNDDLLGSVDGGSTFMSFKAGVASDSGVATINITNTAINIMVTGSGGNVLSNGPHELAYTISGGGNKATLSGGTGQLAPFNGAYTKAP</sequence>
<protein>
    <submittedName>
        <fullName evidence="1">Uncharacterized protein</fullName>
    </submittedName>
</protein>